<dbReference type="AlphaFoldDB" id="A0A836B4J2"/>
<keyword evidence="2" id="KW-1185">Reference proteome</keyword>
<dbReference type="EMBL" id="JAEHOD010000022">
    <property type="protein sequence ID" value="KAG2447410.1"/>
    <property type="molecule type" value="Genomic_DNA"/>
</dbReference>
<dbReference type="Proteomes" id="UP000613740">
    <property type="component" value="Unassembled WGS sequence"/>
</dbReference>
<sequence>MLTTEMTGGAVVVAGDDSVACFEPNGQLRWLDSWQQPFEVMAGGKVYTYNNYGVSKQAYVAVAPRSVA</sequence>
<accession>A0A836B4J2</accession>
<evidence type="ECO:0000313" key="1">
    <source>
        <dbReference type="EMBL" id="KAG2447410.1"/>
    </source>
</evidence>
<evidence type="ECO:0000313" key="2">
    <source>
        <dbReference type="Proteomes" id="UP000613740"/>
    </source>
</evidence>
<comment type="caution">
    <text evidence="1">The sequence shown here is derived from an EMBL/GenBank/DDBJ whole genome shotgun (WGS) entry which is preliminary data.</text>
</comment>
<gene>
    <name evidence="1" type="ORF">HYH02_007737</name>
</gene>
<organism evidence="1 2">
    <name type="scientific">Chlamydomonas schloesseri</name>
    <dbReference type="NCBI Taxonomy" id="2026947"/>
    <lineage>
        <taxon>Eukaryota</taxon>
        <taxon>Viridiplantae</taxon>
        <taxon>Chlorophyta</taxon>
        <taxon>core chlorophytes</taxon>
        <taxon>Chlorophyceae</taxon>
        <taxon>CS clade</taxon>
        <taxon>Chlamydomonadales</taxon>
        <taxon>Chlamydomonadaceae</taxon>
        <taxon>Chlamydomonas</taxon>
    </lineage>
</organism>
<name>A0A836B4J2_9CHLO</name>
<reference evidence="1" key="1">
    <citation type="journal article" date="2020" name="bioRxiv">
        <title>Comparative genomics of Chlamydomonas.</title>
        <authorList>
            <person name="Craig R.J."/>
            <person name="Hasan A.R."/>
            <person name="Ness R.W."/>
            <person name="Keightley P.D."/>
        </authorList>
    </citation>
    <scope>NUCLEOTIDE SEQUENCE</scope>
    <source>
        <strain evidence="1">CCAP 11/173</strain>
    </source>
</reference>
<proteinExistence type="predicted"/>
<protein>
    <submittedName>
        <fullName evidence="1">Uncharacterized protein</fullName>
    </submittedName>
</protein>